<dbReference type="GO" id="GO:0016853">
    <property type="term" value="F:isomerase activity"/>
    <property type="evidence" value="ECO:0007669"/>
    <property type="project" value="UniProtKB-KW"/>
</dbReference>
<protein>
    <submittedName>
        <fullName evidence="2">Thiol-disulfide isomerase/thioredoxin</fullName>
    </submittedName>
</protein>
<feature type="chain" id="PRO_5031495174" evidence="1">
    <location>
        <begin position="27"/>
        <end position="279"/>
    </location>
</feature>
<feature type="signal peptide" evidence="1">
    <location>
        <begin position="1"/>
        <end position="26"/>
    </location>
</feature>
<keyword evidence="2" id="KW-0413">Isomerase</keyword>
<keyword evidence="1" id="KW-0732">Signal</keyword>
<reference evidence="2 3" key="1">
    <citation type="submission" date="2020-08" db="EMBL/GenBank/DDBJ databases">
        <title>The Agave Microbiome: Exploring the role of microbial communities in plant adaptations to desert environments.</title>
        <authorList>
            <person name="Partida-Martinez L.P."/>
        </authorList>
    </citation>
    <scope>NUCLEOTIDE SEQUENCE [LARGE SCALE GENOMIC DNA]</scope>
    <source>
        <strain evidence="2 3">AT3.9</strain>
    </source>
</reference>
<accession>A0A7W4VHX9</accession>
<evidence type="ECO:0000313" key="2">
    <source>
        <dbReference type="EMBL" id="MBB3017442.1"/>
    </source>
</evidence>
<dbReference type="InterPro" id="IPR036249">
    <property type="entry name" value="Thioredoxin-like_sf"/>
</dbReference>
<dbReference type="Proteomes" id="UP000532010">
    <property type="component" value="Unassembled WGS sequence"/>
</dbReference>
<dbReference type="AlphaFoldDB" id="A0A7W4VHX9"/>
<sequence length="279" mass="30819">MQTRRNLLASMLVSAASPLLPTVAFGQSLCEVWDKTLVWDVKHSLWGTSGASSQGKVVYLIGAPWCPFCRRLVNEYLEGRHNFELRFIPIDVVQRKHREQQADIVINKLDGLKRTFVKGDKVPGISPAMEKLIHDANFIAQEGLKVRFTMGKGLVSPTVVYEKTEGTSTITGYKPLTEFASSIRPMKDPGKDLSTDLEQLLAQEKQIAPGRMANLRRKTAIHALPNDASASVGCVASRSLKAIAECNMNGQDWLKVEALVSLEHEPIYGYIALQDAALS</sequence>
<name>A0A7W4VHX9_9HYPH</name>
<dbReference type="EMBL" id="JACHWB010000001">
    <property type="protein sequence ID" value="MBB3017442.1"/>
    <property type="molecule type" value="Genomic_DNA"/>
</dbReference>
<organism evidence="2 3">
    <name type="scientific">Microvirga lupini</name>
    <dbReference type="NCBI Taxonomy" id="420324"/>
    <lineage>
        <taxon>Bacteria</taxon>
        <taxon>Pseudomonadati</taxon>
        <taxon>Pseudomonadota</taxon>
        <taxon>Alphaproteobacteria</taxon>
        <taxon>Hyphomicrobiales</taxon>
        <taxon>Methylobacteriaceae</taxon>
        <taxon>Microvirga</taxon>
    </lineage>
</organism>
<proteinExistence type="predicted"/>
<dbReference type="SUPFAM" id="SSF52833">
    <property type="entry name" value="Thioredoxin-like"/>
    <property type="match status" value="1"/>
</dbReference>
<keyword evidence="3" id="KW-1185">Reference proteome</keyword>
<dbReference type="RefSeq" id="WP_183446747.1">
    <property type="nucleotide sequence ID" value="NZ_JACHWB010000001.1"/>
</dbReference>
<evidence type="ECO:0000313" key="3">
    <source>
        <dbReference type="Proteomes" id="UP000532010"/>
    </source>
</evidence>
<evidence type="ECO:0000256" key="1">
    <source>
        <dbReference type="SAM" id="SignalP"/>
    </source>
</evidence>
<gene>
    <name evidence="2" type="ORF">FHR70_000482</name>
</gene>
<comment type="caution">
    <text evidence="2">The sequence shown here is derived from an EMBL/GenBank/DDBJ whole genome shotgun (WGS) entry which is preliminary data.</text>
</comment>